<evidence type="ECO:0000313" key="2">
    <source>
        <dbReference type="EMBL" id="KAK9883244.1"/>
    </source>
</evidence>
<comment type="caution">
    <text evidence="2">The sequence shown here is derived from an EMBL/GenBank/DDBJ whole genome shotgun (WGS) entry which is preliminary data.</text>
</comment>
<proteinExistence type="predicted"/>
<reference evidence="2 3" key="1">
    <citation type="submission" date="2023-03" db="EMBL/GenBank/DDBJ databases">
        <title>Genome insight into feeding habits of ladybird beetles.</title>
        <authorList>
            <person name="Li H.-S."/>
            <person name="Huang Y.-H."/>
            <person name="Pang H."/>
        </authorList>
    </citation>
    <scope>NUCLEOTIDE SEQUENCE [LARGE SCALE GENOMIC DNA]</scope>
    <source>
        <strain evidence="2">SYSU_2023b</strain>
        <tissue evidence="2">Whole body</tissue>
    </source>
</reference>
<gene>
    <name evidence="2" type="ORF">WA026_001433</name>
</gene>
<organism evidence="2 3">
    <name type="scientific">Henosepilachna vigintioctopunctata</name>
    <dbReference type="NCBI Taxonomy" id="420089"/>
    <lineage>
        <taxon>Eukaryota</taxon>
        <taxon>Metazoa</taxon>
        <taxon>Ecdysozoa</taxon>
        <taxon>Arthropoda</taxon>
        <taxon>Hexapoda</taxon>
        <taxon>Insecta</taxon>
        <taxon>Pterygota</taxon>
        <taxon>Neoptera</taxon>
        <taxon>Endopterygota</taxon>
        <taxon>Coleoptera</taxon>
        <taxon>Polyphaga</taxon>
        <taxon>Cucujiformia</taxon>
        <taxon>Coccinelloidea</taxon>
        <taxon>Coccinellidae</taxon>
        <taxon>Epilachninae</taxon>
        <taxon>Epilachnini</taxon>
        <taxon>Henosepilachna</taxon>
    </lineage>
</organism>
<protein>
    <submittedName>
        <fullName evidence="2">Uncharacterized protein</fullName>
    </submittedName>
</protein>
<feature type="compositionally biased region" description="Basic and acidic residues" evidence="1">
    <location>
        <begin position="9"/>
        <end position="21"/>
    </location>
</feature>
<dbReference type="AlphaFoldDB" id="A0AAW1UUK6"/>
<feature type="region of interest" description="Disordered" evidence="1">
    <location>
        <begin position="1"/>
        <end position="22"/>
    </location>
</feature>
<keyword evidence="3" id="KW-1185">Reference proteome</keyword>
<sequence>MAPPAPRTDTSETKEFDRGVDETDDTDLIAHDRSMILAAHRTVARRLWWRSLTRARSFYIELSRVRGPLLPVEEDHDKEVYYGEAVMVFCWFGHTAERTCGRRKEHTHTAGPPTINDYFIYSLSESCGAGRENRVTGLGPMLPCVYGDFRLEGIVGVTAFLLLMPVHYWKVIIFGNII</sequence>
<dbReference type="EMBL" id="JARQZJ010000091">
    <property type="protein sequence ID" value="KAK9883244.1"/>
    <property type="molecule type" value="Genomic_DNA"/>
</dbReference>
<evidence type="ECO:0000313" key="3">
    <source>
        <dbReference type="Proteomes" id="UP001431783"/>
    </source>
</evidence>
<dbReference type="Proteomes" id="UP001431783">
    <property type="component" value="Unassembled WGS sequence"/>
</dbReference>
<evidence type="ECO:0000256" key="1">
    <source>
        <dbReference type="SAM" id="MobiDB-lite"/>
    </source>
</evidence>
<accession>A0AAW1UUK6</accession>
<name>A0AAW1UUK6_9CUCU</name>